<sequence>MVPRILVKAGLAATRGVGFIQGKPASTAEALAVHLAKTSPTAGVLLADISMEACAMCTMKNQEQVHRQALLAYILRAFHLVQCPVLLLSGPAQVVADADKRLFEVALQLPSVWSGPPVPQAYVHQPFLLFGINGEGVLLHHACRVWQDQEVFLVAFGPQPDDATEGVPPYRFPGVNGVGYFVPVEDRILGLRWQAHVLASDQVAFALEAIAAESPKRVFVLEPLLLCQSLDTSEAGPLRAALPRIDEACWVISAIAAQGHWITLCWHVSFDRVVSWASLPMDIMVGPLSVAVAKANHMLAQVLRKSASSFRFSGGPSRSGPPGFCGHLALVDLASRLTESDTLPLEQAVRVSSKWTLAFLAELQRASSVPAPWYVAGVIPPLLEHGLPSVLKDKGVPAEVVTDRVKEAVQRVGRGPLQKALQASNQWRELKMVCSNAAPPFQLVLPSELKGLIDAKVAAGEEVAPRRKGKTKVAKGPAPLALQLPAPENIFVAKGAFEHDGAELPQLQLQDIGPQAREVVVVSAVSAGPYLRIDKPVSKQALGLLVLGPLDLAATTLKYEAVRFQATCNQAKDPLLLSATLLQIGDRFVAKKAPGQCMTLDLVPSVIVSDAGVYFEPRGVEPRDASIDFSVFWLPKEKTEALHGLLRPATPFMNKEGLWWAIQAVKEPPQTVLHIQQGEVLISEVQTKVESKPSQPPVVAARATLKAITSQVAADPDPLQTSDPWAAALAGRVGKPSSSSSAPPVDFQAVVKQVESNLRTKIAEQVEAANQTLVGRVATLESTVGEVVTKVQDQETRLRDAFQAMGLDLWEEISICNRAIWESFEQVSSNAMVVADCDPLWVGSAIPSYAEALALFEAFKANVHQLERRLKTRRQKAAKQRRLDNPALICRDIRGAQAKQVEAVVDCCQTLVAQVLPDESAVDLKNPVHWRPTEGFFLNDAPLEVFHAEPDKIWGQIASAAVGDVVSQQRPIADLPGLFRAFGDEWSRRWMKHEAIDVDHWQAVLESLPPQSSPAY</sequence>
<dbReference type="AlphaFoldDB" id="A0A1Q9DWK1"/>
<proteinExistence type="predicted"/>
<evidence type="ECO:0000313" key="2">
    <source>
        <dbReference type="EMBL" id="OLP99545.1"/>
    </source>
</evidence>
<evidence type="ECO:0000313" key="3">
    <source>
        <dbReference type="Proteomes" id="UP000186817"/>
    </source>
</evidence>
<comment type="caution">
    <text evidence="2">The sequence shown here is derived from an EMBL/GenBank/DDBJ whole genome shotgun (WGS) entry which is preliminary data.</text>
</comment>
<dbReference type="OrthoDB" id="417869at2759"/>
<dbReference type="EMBL" id="LSRX01000357">
    <property type="protein sequence ID" value="OLP99545.1"/>
    <property type="molecule type" value="Genomic_DNA"/>
</dbReference>
<organism evidence="2 3">
    <name type="scientific">Symbiodinium microadriaticum</name>
    <name type="common">Dinoflagellate</name>
    <name type="synonym">Zooxanthella microadriatica</name>
    <dbReference type="NCBI Taxonomy" id="2951"/>
    <lineage>
        <taxon>Eukaryota</taxon>
        <taxon>Sar</taxon>
        <taxon>Alveolata</taxon>
        <taxon>Dinophyceae</taxon>
        <taxon>Suessiales</taxon>
        <taxon>Symbiodiniaceae</taxon>
        <taxon>Symbiodinium</taxon>
    </lineage>
</organism>
<evidence type="ECO:0000256" key="1">
    <source>
        <dbReference type="SAM" id="Coils"/>
    </source>
</evidence>
<reference evidence="2 3" key="1">
    <citation type="submission" date="2016-02" db="EMBL/GenBank/DDBJ databases">
        <title>Genome analysis of coral dinoflagellate symbionts highlights evolutionary adaptations to a symbiotic lifestyle.</title>
        <authorList>
            <person name="Aranda M."/>
            <person name="Li Y."/>
            <person name="Liew Y.J."/>
            <person name="Baumgarten S."/>
            <person name="Simakov O."/>
            <person name="Wilson M."/>
            <person name="Piel J."/>
            <person name="Ashoor H."/>
            <person name="Bougouffa S."/>
            <person name="Bajic V.B."/>
            <person name="Ryu T."/>
            <person name="Ravasi T."/>
            <person name="Bayer T."/>
            <person name="Micklem G."/>
            <person name="Kim H."/>
            <person name="Bhak J."/>
            <person name="Lajeunesse T.C."/>
            <person name="Voolstra C.R."/>
        </authorList>
    </citation>
    <scope>NUCLEOTIDE SEQUENCE [LARGE SCALE GENOMIC DNA]</scope>
    <source>
        <strain evidence="2 3">CCMP2467</strain>
    </source>
</reference>
<dbReference type="Proteomes" id="UP000186817">
    <property type="component" value="Unassembled WGS sequence"/>
</dbReference>
<feature type="coiled-coil region" evidence="1">
    <location>
        <begin position="849"/>
        <end position="876"/>
    </location>
</feature>
<protein>
    <submittedName>
        <fullName evidence="2">Uncharacterized protein</fullName>
    </submittedName>
</protein>
<accession>A0A1Q9DWK1</accession>
<keyword evidence="3" id="KW-1185">Reference proteome</keyword>
<gene>
    <name evidence="2" type="ORF">AK812_SmicGene17875</name>
</gene>
<name>A0A1Q9DWK1_SYMMI</name>
<keyword evidence="1" id="KW-0175">Coiled coil</keyword>